<evidence type="ECO:0000256" key="1">
    <source>
        <dbReference type="ARBA" id="ARBA00022574"/>
    </source>
</evidence>
<dbReference type="SMART" id="SM00320">
    <property type="entry name" value="WD40"/>
    <property type="match status" value="9"/>
</dbReference>
<dbReference type="GeneID" id="37255620"/>
<keyword evidence="6" id="KW-1185">Reference proteome</keyword>
<organism evidence="5 6">
    <name type="scientific">Fusarium venenatum</name>
    <dbReference type="NCBI Taxonomy" id="56646"/>
    <lineage>
        <taxon>Eukaryota</taxon>
        <taxon>Fungi</taxon>
        <taxon>Dikarya</taxon>
        <taxon>Ascomycota</taxon>
        <taxon>Pezizomycotina</taxon>
        <taxon>Sordariomycetes</taxon>
        <taxon>Hypocreomycetidae</taxon>
        <taxon>Hypocreales</taxon>
        <taxon>Nectriaceae</taxon>
        <taxon>Fusarium</taxon>
    </lineage>
</organism>
<dbReference type="InterPro" id="IPR036322">
    <property type="entry name" value="WD40_repeat_dom_sf"/>
</dbReference>
<dbReference type="SUPFAM" id="SSF52540">
    <property type="entry name" value="P-loop containing nucleoside triphosphate hydrolases"/>
    <property type="match status" value="1"/>
</dbReference>
<accession>A0A2L2TC10</accession>
<dbReference type="Gene3D" id="3.40.50.300">
    <property type="entry name" value="P-loop containing nucleotide triphosphate hydrolases"/>
    <property type="match status" value="1"/>
</dbReference>
<reference evidence="6" key="1">
    <citation type="submission" date="2014-10" db="EMBL/GenBank/DDBJ databases">
        <authorList>
            <person name="King R."/>
        </authorList>
    </citation>
    <scope>NUCLEOTIDE SEQUENCE [LARGE SCALE GENOMIC DNA]</scope>
    <source>
        <strain evidence="6">A3/5</strain>
    </source>
</reference>
<dbReference type="EMBL" id="LN649229">
    <property type="protein sequence ID" value="CEI67469.1"/>
    <property type="molecule type" value="Genomic_DNA"/>
</dbReference>
<proteinExistence type="predicted"/>
<dbReference type="InterPro" id="IPR027417">
    <property type="entry name" value="P-loop_NTPase"/>
</dbReference>
<feature type="repeat" description="WD" evidence="3">
    <location>
        <begin position="861"/>
        <end position="902"/>
    </location>
</feature>
<evidence type="ECO:0000313" key="5">
    <source>
        <dbReference type="EMBL" id="CEI67469.1"/>
    </source>
</evidence>
<feature type="domain" description="Nephrocystin 3-like N-terminal" evidence="4">
    <location>
        <begin position="186"/>
        <end position="348"/>
    </location>
</feature>
<evidence type="ECO:0000256" key="3">
    <source>
        <dbReference type="PROSITE-ProRule" id="PRU00221"/>
    </source>
</evidence>
<dbReference type="RefSeq" id="XP_025591184.1">
    <property type="nucleotide sequence ID" value="XM_025732238.1"/>
</dbReference>
<evidence type="ECO:0000256" key="2">
    <source>
        <dbReference type="ARBA" id="ARBA00022737"/>
    </source>
</evidence>
<evidence type="ECO:0000313" key="6">
    <source>
        <dbReference type="Proteomes" id="UP000245910"/>
    </source>
</evidence>
<dbReference type="InterPro" id="IPR011047">
    <property type="entry name" value="Quinoprotein_ADH-like_sf"/>
</dbReference>
<dbReference type="PROSITE" id="PS00678">
    <property type="entry name" value="WD_REPEATS_1"/>
    <property type="match status" value="1"/>
</dbReference>
<dbReference type="PANTHER" id="PTHR19848">
    <property type="entry name" value="WD40 REPEAT PROTEIN"/>
    <property type="match status" value="1"/>
</dbReference>
<dbReference type="PROSITE" id="PS50082">
    <property type="entry name" value="WD_REPEATS_2"/>
    <property type="match status" value="1"/>
</dbReference>
<dbReference type="KEGG" id="fvn:FVRRES_03981"/>
<dbReference type="InterPro" id="IPR056884">
    <property type="entry name" value="NPHP3-like_N"/>
</dbReference>
<dbReference type="Gene3D" id="2.130.10.10">
    <property type="entry name" value="YVTN repeat-like/Quinoprotein amine dehydrogenase"/>
    <property type="match status" value="3"/>
</dbReference>
<sequence>MSGLEGLGIVANVIAVAELSLKVIAWCSKYAQDVKNSHDGRARLLQAAITLHYESEAVSDLLLSRKGSKLQASQRLHSAIGSSEVQLRQLEKQLSQGNRSSLKWPLQKEKVEEAIHHIERSTKAMLGMLQIDMADLLIGIDDRAEAEEQRTTIDQLPYVGDAVWDSHAEERNDTCLPNTRENLLAELKDWIQDTTGKSKAVFWLNGMAGTGKSTISRTISQYLSQNGRLGATFFFKRGEADRGGISKLVPTIARQLAMNQPSLRPHIHAAIRNNSTITNNTVKMQFDTLVFDPLMKSSGEFSSESSITIVIDALDECDSETDIRLILNLFATTKKIQCPRLRVFITSRPDLPVRLGFRDVEDSYQDLILHEISSSVIKQDISTFLYHKMKVTREDWNASVGEKRNLPQDWPGSECIQLLTDKAVPLFIFAATACRFISERQLGSPEKQLRRFLEYQTEGTAAQLDFTYRPVLAQFFRSNCSRTIERQVIHEFQHVVGTIVNLLNPLSASALSRLLGIDQDIIDSKLDLLHSVLDVPSSPDLPVRMLHLSFRDYLISPETREHQFWIDEKKSAENLAKDCLRVMETLQPDICHLKMPGTHRSTLKPEFINACIPPEVQYACFYWINHRVVAGLGSSDATRILKFLKRHLLHWIEAMSLLGRAFQITKLMRELKSSIPIKPTGDEPELIDFLNDAIRFVDIDIQTIDLAPLQIYCSLLVMAPSNSLVRQIFAVKAPAWVTLLSGQEVNWDSRLCLLGNSDDLPLNLMEFSSDSKFLCFISENGHLNVWDCDTGECIDDIEPGPRHFLITAQDAVEDSRVSFGFSTPTFSPDAKSVAVILTQHKHPHSPKILIFDLQTGQILCNISHHGSLSTFAFSRDSKSIWSCARDGQVCVWELCTGTCTERLDFPVKWSDQTRIEFSLGDSKVLIVWDPGRADVWYLETSKVDEGFAMQWYEAYFFDGSVSPDGRLLVAPSSDGLSLVVWDISKRKLLWKLPEDMMKNYRGVLTKFLPESTFLATSDFKSVRIWDMRDGKCFKTLSLDDDDDVILQSMTFSPDTRYLISTQFSFYSLVQETRLWDISTGTNVVLNIKHSHKYGLLLFSPDCKKIASRTHNDLVQVWDWQRLLEIPPKAASELQSLVFSPDLSMTAALFQNNHISIWDAETGALLRGISCPGAEYLGFSPDSSLVATTMSRDSVQVWSLHEPDVEWQFIQTSHRVGLTFSPDSQAIATWGTEIKIWVRENDTFRFKTLLSSQGEGSSLCFSRDAKLISASRRDRVDIWNCDTGQLVQSLPFTSLRRVLSIDLQPSTVSTYAIVVAVEGHVEVWDIETCSFILEDDLISYNHTVSSTGTFIVASANPEVVRIWNWSTGDTLAAFPLPFRISALDDFIPESLIVRTTGGDWALSWQPQQLTQMFGVVPKNEWIQWKGHSLFKLPFDLQSGSIKVAVIPGEPGESLGFTVAIWPRSGRGVIILRFSNEGGILDDLISRQYIS</sequence>
<dbReference type="SUPFAM" id="SSF50998">
    <property type="entry name" value="Quinoprotein alcohol dehydrogenase-like"/>
    <property type="match status" value="1"/>
</dbReference>
<keyword evidence="2" id="KW-0677">Repeat</keyword>
<dbReference type="STRING" id="56646.A0A2L2TC10"/>
<evidence type="ECO:0000259" key="4">
    <source>
        <dbReference type="Pfam" id="PF24883"/>
    </source>
</evidence>
<protein>
    <recommendedName>
        <fullName evidence="4">Nephrocystin 3-like N-terminal domain-containing protein</fullName>
    </recommendedName>
</protein>
<dbReference type="InterPro" id="IPR015943">
    <property type="entry name" value="WD40/YVTN_repeat-like_dom_sf"/>
</dbReference>
<dbReference type="Pfam" id="PF24883">
    <property type="entry name" value="NPHP3_N"/>
    <property type="match status" value="1"/>
</dbReference>
<dbReference type="InterPro" id="IPR001680">
    <property type="entry name" value="WD40_rpt"/>
</dbReference>
<keyword evidence="1 3" id="KW-0853">WD repeat</keyword>
<dbReference type="Proteomes" id="UP000245910">
    <property type="component" value="Chromosome I"/>
</dbReference>
<dbReference type="InterPro" id="IPR019775">
    <property type="entry name" value="WD40_repeat_CS"/>
</dbReference>
<dbReference type="SUPFAM" id="SSF50978">
    <property type="entry name" value="WD40 repeat-like"/>
    <property type="match status" value="1"/>
</dbReference>
<name>A0A2L2TC10_9HYPO</name>
<dbReference type="PANTHER" id="PTHR19848:SF8">
    <property type="entry name" value="F-BOX AND WD REPEAT DOMAIN CONTAINING 7"/>
    <property type="match status" value="1"/>
</dbReference>